<reference evidence="3" key="1">
    <citation type="journal article" date="2019" name="Int. J. Syst. Evol. Microbiol.">
        <title>The Global Catalogue of Microorganisms (GCM) 10K type strain sequencing project: providing services to taxonomists for standard genome sequencing and annotation.</title>
        <authorList>
            <consortium name="The Broad Institute Genomics Platform"/>
            <consortium name="The Broad Institute Genome Sequencing Center for Infectious Disease"/>
            <person name="Wu L."/>
            <person name="Ma J."/>
        </authorList>
    </citation>
    <scope>NUCLEOTIDE SEQUENCE [LARGE SCALE GENOMIC DNA]</scope>
    <source>
        <strain evidence="3">CGMCC 4.7177</strain>
    </source>
</reference>
<dbReference type="RefSeq" id="WP_381537431.1">
    <property type="nucleotide sequence ID" value="NZ_JBHUGI010000024.1"/>
</dbReference>
<dbReference type="InterPro" id="IPR025659">
    <property type="entry name" value="Tubby-like_C"/>
</dbReference>
<organism evidence="2 3">
    <name type="scientific">Sporosarcina siberiensis</name>
    <dbReference type="NCBI Taxonomy" id="1365606"/>
    <lineage>
        <taxon>Bacteria</taxon>
        <taxon>Bacillati</taxon>
        <taxon>Bacillota</taxon>
        <taxon>Bacilli</taxon>
        <taxon>Bacillales</taxon>
        <taxon>Caryophanaceae</taxon>
        <taxon>Sporosarcina</taxon>
    </lineage>
</organism>
<evidence type="ECO:0000313" key="3">
    <source>
        <dbReference type="Proteomes" id="UP001597218"/>
    </source>
</evidence>
<keyword evidence="3" id="KW-1185">Reference proteome</keyword>
<comment type="similarity">
    <text evidence="1">Belongs to the LOR family.</text>
</comment>
<evidence type="ECO:0000256" key="1">
    <source>
        <dbReference type="ARBA" id="ARBA00005437"/>
    </source>
</evidence>
<name>A0ABW4SI65_9BACL</name>
<dbReference type="EMBL" id="JBHUGI010000024">
    <property type="protein sequence ID" value="MFD1928257.1"/>
    <property type="molecule type" value="Genomic_DNA"/>
</dbReference>
<sequence length="163" mass="18565">MKTLYIKQKIFSLGGKFTVKDVNEVDVYYIEGSLMKIPKSYSIKNAEMDKVALITKKMFSLMPTFFVETVGQEDVTIKKEFTFFKPKYTINAIGIDVQGNWWDMNFKVVQNGEVIGVVDKKWFTWGDSYQIQIMKEETESLIIALVVAIDCAKATQAATNSSI</sequence>
<evidence type="ECO:0000313" key="2">
    <source>
        <dbReference type="EMBL" id="MFD1928257.1"/>
    </source>
</evidence>
<dbReference type="InterPro" id="IPR007612">
    <property type="entry name" value="LOR"/>
</dbReference>
<proteinExistence type="inferred from homology"/>
<dbReference type="Gene3D" id="2.40.160.200">
    <property type="entry name" value="LURP1-related"/>
    <property type="match status" value="1"/>
</dbReference>
<dbReference type="Pfam" id="PF04525">
    <property type="entry name" value="LOR"/>
    <property type="match status" value="1"/>
</dbReference>
<comment type="caution">
    <text evidence="2">The sequence shown here is derived from an EMBL/GenBank/DDBJ whole genome shotgun (WGS) entry which is preliminary data.</text>
</comment>
<accession>A0ABW4SI65</accession>
<dbReference type="Proteomes" id="UP001597218">
    <property type="component" value="Unassembled WGS sequence"/>
</dbReference>
<dbReference type="InterPro" id="IPR038595">
    <property type="entry name" value="LOR_sf"/>
</dbReference>
<gene>
    <name evidence="2" type="ORF">ACFSFY_09315</name>
</gene>
<protein>
    <submittedName>
        <fullName evidence="2">LURP-one-related/scramblase family protein</fullName>
    </submittedName>
</protein>
<dbReference type="SUPFAM" id="SSF54518">
    <property type="entry name" value="Tubby C-terminal domain-like"/>
    <property type="match status" value="1"/>
</dbReference>